<sequence>MESISLWSYVVTILLLLLCSNHKSNSITFGNNVITCNRWHFSNPLPHSFWIYYHLVTLFEIEMLLYIHFIRLKILPTTNKTIVTKQYKRMPHFVQTVYIVVCCVSS</sequence>
<protein>
    <submittedName>
        <fullName evidence="3">Putative secreted protein</fullName>
    </submittedName>
</protein>
<evidence type="ECO:0000256" key="1">
    <source>
        <dbReference type="SAM" id="Phobius"/>
    </source>
</evidence>
<keyword evidence="2" id="KW-0732">Signal</keyword>
<keyword evidence="1" id="KW-0472">Membrane</keyword>
<evidence type="ECO:0000313" key="3">
    <source>
        <dbReference type="EMBL" id="MXU89151.1"/>
    </source>
</evidence>
<dbReference type="EMBL" id="GIFC01007068">
    <property type="protein sequence ID" value="MXU89151.1"/>
    <property type="molecule type" value="Transcribed_RNA"/>
</dbReference>
<keyword evidence="1" id="KW-0812">Transmembrane</keyword>
<feature type="signal peptide" evidence="2">
    <location>
        <begin position="1"/>
        <end position="26"/>
    </location>
</feature>
<reference evidence="3" key="1">
    <citation type="submission" date="2019-12" db="EMBL/GenBank/DDBJ databases">
        <title>An insight into the sialome of adult female Ixodes ricinus ticks feeding for 6 days.</title>
        <authorList>
            <person name="Perner J."/>
            <person name="Ribeiro J.M.C."/>
        </authorList>
    </citation>
    <scope>NUCLEOTIDE SEQUENCE</scope>
    <source>
        <strain evidence="3">Semi-engorged</strain>
        <tissue evidence="3">Salivary glands</tissue>
    </source>
</reference>
<name>A0A6B0UDU7_IXORI</name>
<evidence type="ECO:0000256" key="2">
    <source>
        <dbReference type="SAM" id="SignalP"/>
    </source>
</evidence>
<accession>A0A6B0UDU7</accession>
<dbReference type="AlphaFoldDB" id="A0A6B0UDU7"/>
<proteinExistence type="predicted"/>
<organism evidence="3">
    <name type="scientific">Ixodes ricinus</name>
    <name type="common">Common tick</name>
    <name type="synonym">Acarus ricinus</name>
    <dbReference type="NCBI Taxonomy" id="34613"/>
    <lineage>
        <taxon>Eukaryota</taxon>
        <taxon>Metazoa</taxon>
        <taxon>Ecdysozoa</taxon>
        <taxon>Arthropoda</taxon>
        <taxon>Chelicerata</taxon>
        <taxon>Arachnida</taxon>
        <taxon>Acari</taxon>
        <taxon>Parasitiformes</taxon>
        <taxon>Ixodida</taxon>
        <taxon>Ixodoidea</taxon>
        <taxon>Ixodidae</taxon>
        <taxon>Ixodinae</taxon>
        <taxon>Ixodes</taxon>
    </lineage>
</organism>
<feature type="transmembrane region" description="Helical" evidence="1">
    <location>
        <begin position="50"/>
        <end position="70"/>
    </location>
</feature>
<keyword evidence="1" id="KW-1133">Transmembrane helix</keyword>
<feature type="chain" id="PRO_5025350314" evidence="2">
    <location>
        <begin position="27"/>
        <end position="106"/>
    </location>
</feature>